<dbReference type="Gene3D" id="1.20.59.10">
    <property type="entry name" value="Chorismate mutase"/>
    <property type="match status" value="1"/>
</dbReference>
<gene>
    <name evidence="3" type="ORF">GSM42_19650</name>
</gene>
<dbReference type="InterPro" id="IPR036263">
    <property type="entry name" value="Chorismate_II_sf"/>
</dbReference>
<dbReference type="GO" id="GO:0004106">
    <property type="term" value="F:chorismate mutase activity"/>
    <property type="evidence" value="ECO:0007669"/>
    <property type="project" value="InterPro"/>
</dbReference>
<protein>
    <submittedName>
        <fullName evidence="3">Chorismate mutase</fullName>
    </submittedName>
</protein>
<dbReference type="SUPFAM" id="SSF48600">
    <property type="entry name" value="Chorismate mutase II"/>
    <property type="match status" value="1"/>
</dbReference>
<reference evidence="3 4" key="1">
    <citation type="submission" date="2019-12" db="EMBL/GenBank/DDBJ databases">
        <title>Whole-genome analyses of novel actinobacteria.</title>
        <authorList>
            <person name="Sahin N."/>
            <person name="Saygin H."/>
        </authorList>
    </citation>
    <scope>NUCLEOTIDE SEQUENCE [LARGE SCALE GENOMIC DNA]</scope>
    <source>
        <strain evidence="3 4">KC615</strain>
    </source>
</reference>
<dbReference type="InterPro" id="IPR051331">
    <property type="entry name" value="Chorismate_mutase-related"/>
</dbReference>
<feature type="domain" description="Chorismate mutase" evidence="2">
    <location>
        <begin position="1"/>
        <end position="90"/>
    </location>
</feature>
<proteinExistence type="predicted"/>
<evidence type="ECO:0000313" key="3">
    <source>
        <dbReference type="EMBL" id="MXQ55899.1"/>
    </source>
</evidence>
<keyword evidence="4" id="KW-1185">Reference proteome</keyword>
<dbReference type="AlphaFoldDB" id="A0A6I4VVH0"/>
<accession>A0A6I4VVH0</accession>
<dbReference type="RefSeq" id="WP_160803253.1">
    <property type="nucleotide sequence ID" value="NZ_WUUL01000021.1"/>
</dbReference>
<organism evidence="3 4">
    <name type="scientific">Shimazuella alba</name>
    <dbReference type="NCBI Taxonomy" id="2690964"/>
    <lineage>
        <taxon>Bacteria</taxon>
        <taxon>Bacillati</taxon>
        <taxon>Bacillota</taxon>
        <taxon>Bacilli</taxon>
        <taxon>Bacillales</taxon>
        <taxon>Thermoactinomycetaceae</taxon>
        <taxon>Shimazuella</taxon>
    </lineage>
</organism>
<evidence type="ECO:0000313" key="4">
    <source>
        <dbReference type="Proteomes" id="UP000430692"/>
    </source>
</evidence>
<evidence type="ECO:0000259" key="2">
    <source>
        <dbReference type="PROSITE" id="PS51168"/>
    </source>
</evidence>
<dbReference type="GO" id="GO:0046417">
    <property type="term" value="P:chorismate metabolic process"/>
    <property type="evidence" value="ECO:0007669"/>
    <property type="project" value="InterPro"/>
</dbReference>
<name>A0A6I4VVH0_9BACL</name>
<keyword evidence="1" id="KW-0413">Isomerase</keyword>
<comment type="caution">
    <text evidence="3">The sequence shown here is derived from an EMBL/GenBank/DDBJ whole genome shotgun (WGS) entry which is preliminary data.</text>
</comment>
<dbReference type="PANTHER" id="PTHR38041:SF1">
    <property type="entry name" value="CHORISMATE MUTASE"/>
    <property type="match status" value="1"/>
</dbReference>
<evidence type="ECO:0000256" key="1">
    <source>
        <dbReference type="ARBA" id="ARBA00023235"/>
    </source>
</evidence>
<dbReference type="PROSITE" id="PS51168">
    <property type="entry name" value="CHORISMATE_MUT_2"/>
    <property type="match status" value="1"/>
</dbReference>
<dbReference type="GO" id="GO:0009697">
    <property type="term" value="P:salicylic acid biosynthetic process"/>
    <property type="evidence" value="ECO:0007669"/>
    <property type="project" value="TreeGrafter"/>
</dbReference>
<dbReference type="InterPro" id="IPR002701">
    <property type="entry name" value="CM_II_prokaryot"/>
</dbReference>
<sequence>MATDELVQIRNQIDEIDEQVIKLIAKRYKLVKQAAYHKTNQQDVAAPARVEQVIAKVKKIADKNGMQSSIVEELYRKMIARFIEEERKEFEEFVSLGEMKNNEW</sequence>
<dbReference type="EMBL" id="WUUL01000021">
    <property type="protein sequence ID" value="MXQ55899.1"/>
    <property type="molecule type" value="Genomic_DNA"/>
</dbReference>
<dbReference type="PANTHER" id="PTHR38041">
    <property type="entry name" value="CHORISMATE MUTASE"/>
    <property type="match status" value="1"/>
</dbReference>
<dbReference type="InterPro" id="IPR036979">
    <property type="entry name" value="CM_dom_sf"/>
</dbReference>
<dbReference type="Pfam" id="PF01817">
    <property type="entry name" value="CM_2"/>
    <property type="match status" value="1"/>
</dbReference>
<dbReference type="Proteomes" id="UP000430692">
    <property type="component" value="Unassembled WGS sequence"/>
</dbReference>
<dbReference type="SMART" id="SM00830">
    <property type="entry name" value="CM_2"/>
    <property type="match status" value="1"/>
</dbReference>